<dbReference type="InterPro" id="IPR010998">
    <property type="entry name" value="Integrase_recombinase_N"/>
</dbReference>
<evidence type="ECO:0000256" key="1">
    <source>
        <dbReference type="ARBA" id="ARBA00008857"/>
    </source>
</evidence>
<dbReference type="GO" id="GO:0003677">
    <property type="term" value="F:DNA binding"/>
    <property type="evidence" value="ECO:0007669"/>
    <property type="project" value="UniProtKB-KW"/>
</dbReference>
<keyword evidence="2 5" id="KW-0238">DNA-binding</keyword>
<protein>
    <submittedName>
        <fullName evidence="5">AP2-like DNA-binding integrase domain-containing protein</fullName>
    </submittedName>
</protein>
<evidence type="ECO:0000313" key="6">
    <source>
        <dbReference type="Proteomes" id="UP000181899"/>
    </source>
</evidence>
<dbReference type="Gene3D" id="1.10.150.130">
    <property type="match status" value="1"/>
</dbReference>
<dbReference type="EMBL" id="FOVK01000002">
    <property type="protein sequence ID" value="SFN50210.1"/>
    <property type="molecule type" value="Genomic_DNA"/>
</dbReference>
<dbReference type="InterPro" id="IPR050090">
    <property type="entry name" value="Tyrosine_recombinase_XerCD"/>
</dbReference>
<dbReference type="GO" id="GO:0015074">
    <property type="term" value="P:DNA integration"/>
    <property type="evidence" value="ECO:0007669"/>
    <property type="project" value="InterPro"/>
</dbReference>
<dbReference type="OrthoDB" id="9785687at2"/>
<dbReference type="SUPFAM" id="SSF56349">
    <property type="entry name" value="DNA breaking-rejoining enzymes"/>
    <property type="match status" value="1"/>
</dbReference>
<reference evidence="5 6" key="1">
    <citation type="submission" date="2016-10" db="EMBL/GenBank/DDBJ databases">
        <authorList>
            <person name="de Groot N.N."/>
        </authorList>
    </citation>
    <scope>NUCLEOTIDE SEQUENCE [LARGE SCALE GENOMIC DNA]</scope>
    <source>
        <strain evidence="5 6">ML2</strain>
    </source>
</reference>
<dbReference type="Gene3D" id="1.10.443.10">
    <property type="entry name" value="Intergrase catalytic core"/>
    <property type="match status" value="1"/>
</dbReference>
<accession>A0A1I4ZJT6</accession>
<proteinExistence type="inferred from homology"/>
<organism evidence="5 6">
    <name type="scientific">Proteiniclasticum ruminis</name>
    <dbReference type="NCBI Taxonomy" id="398199"/>
    <lineage>
        <taxon>Bacteria</taxon>
        <taxon>Bacillati</taxon>
        <taxon>Bacillota</taxon>
        <taxon>Clostridia</taxon>
        <taxon>Eubacteriales</taxon>
        <taxon>Clostridiaceae</taxon>
        <taxon>Proteiniclasticum</taxon>
    </lineage>
</organism>
<evidence type="ECO:0000256" key="2">
    <source>
        <dbReference type="ARBA" id="ARBA00023125"/>
    </source>
</evidence>
<keyword evidence="6" id="KW-1185">Reference proteome</keyword>
<sequence>MNYTVSLRKRGNKWSYQIFTGNKYHSSKSGFKTKSEAKRAGDQAALKIKNPERKKNTFKEIADLYIDDGTKEETTKRAYKSWLKNFEPIYDVEMLKLTYVDVAPIIHDYYKDHKYNGTMSLLRFGKSIMNYAIHKLDYDMKNPFEKVTIEEKASKSVKKHQILTESEMLELFDKIENQDIRFLTMCFGLAGLRISEARGLTRNSFKSQFIHITQQKQLDKTVKPDTKSKDGHRKVPLDPRLKNELKKMPVSLDKNQVIVQKLYQSNDVIKVYRSLGYSITPHSLRHAYATMAIQKGVDLKTISYFIGDTLEVVIKTYAHVNTDMIEQGRKVLTNSLT</sequence>
<evidence type="ECO:0000256" key="3">
    <source>
        <dbReference type="ARBA" id="ARBA00023172"/>
    </source>
</evidence>
<keyword evidence="3" id="KW-0233">DNA recombination</keyword>
<dbReference type="InterPro" id="IPR028259">
    <property type="entry name" value="AP2-like_int_N"/>
</dbReference>
<dbReference type="InterPro" id="IPR011010">
    <property type="entry name" value="DNA_brk_join_enz"/>
</dbReference>
<evidence type="ECO:0000313" key="5">
    <source>
        <dbReference type="EMBL" id="SFN50210.1"/>
    </source>
</evidence>
<evidence type="ECO:0000259" key="4">
    <source>
        <dbReference type="PROSITE" id="PS51898"/>
    </source>
</evidence>
<dbReference type="PROSITE" id="PS51898">
    <property type="entry name" value="TYR_RECOMBINASE"/>
    <property type="match status" value="1"/>
</dbReference>
<dbReference type="CDD" id="cd01189">
    <property type="entry name" value="INT_ICEBs1_C_like"/>
    <property type="match status" value="1"/>
</dbReference>
<name>A0A1I4ZJT6_9CLOT</name>
<dbReference type="RefSeq" id="WP_074910957.1">
    <property type="nucleotide sequence ID" value="NZ_FOVK01000002.1"/>
</dbReference>
<comment type="similarity">
    <text evidence="1">Belongs to the 'phage' integrase family.</text>
</comment>
<dbReference type="Pfam" id="PF14657">
    <property type="entry name" value="Arm-DNA-bind_4"/>
    <property type="match status" value="1"/>
</dbReference>
<dbReference type="AlphaFoldDB" id="A0A1I4ZJT6"/>
<feature type="domain" description="Tyr recombinase" evidence="4">
    <location>
        <begin position="158"/>
        <end position="330"/>
    </location>
</feature>
<dbReference type="PANTHER" id="PTHR30349:SF41">
    <property type="entry name" value="INTEGRASE_RECOMBINASE PROTEIN MJ0367-RELATED"/>
    <property type="match status" value="1"/>
</dbReference>
<dbReference type="InterPro" id="IPR013762">
    <property type="entry name" value="Integrase-like_cat_sf"/>
</dbReference>
<dbReference type="InterPro" id="IPR002104">
    <property type="entry name" value="Integrase_catalytic"/>
</dbReference>
<dbReference type="Pfam" id="PF00589">
    <property type="entry name" value="Phage_integrase"/>
    <property type="match status" value="1"/>
</dbReference>
<dbReference type="PANTHER" id="PTHR30349">
    <property type="entry name" value="PHAGE INTEGRASE-RELATED"/>
    <property type="match status" value="1"/>
</dbReference>
<dbReference type="GO" id="GO:0006310">
    <property type="term" value="P:DNA recombination"/>
    <property type="evidence" value="ECO:0007669"/>
    <property type="project" value="UniProtKB-KW"/>
</dbReference>
<dbReference type="Proteomes" id="UP000181899">
    <property type="component" value="Unassembled WGS sequence"/>
</dbReference>
<gene>
    <name evidence="5" type="ORF">SAMN04488695_10211</name>
</gene>